<dbReference type="Proteomes" id="UP001281761">
    <property type="component" value="Unassembled WGS sequence"/>
</dbReference>
<gene>
    <name evidence="1" type="ORF">BLNAU_13489</name>
</gene>
<reference evidence="1 2" key="1">
    <citation type="journal article" date="2022" name="bioRxiv">
        <title>Genomics of Preaxostyla Flagellates Illuminates Evolutionary Transitions and the Path Towards Mitochondrial Loss.</title>
        <authorList>
            <person name="Novak L.V.F."/>
            <person name="Treitli S.C."/>
            <person name="Pyrih J."/>
            <person name="Halakuc P."/>
            <person name="Pipaliya S.V."/>
            <person name="Vacek V."/>
            <person name="Brzon O."/>
            <person name="Soukal P."/>
            <person name="Eme L."/>
            <person name="Dacks J.B."/>
            <person name="Karnkowska A."/>
            <person name="Elias M."/>
            <person name="Hampl V."/>
        </authorList>
    </citation>
    <scope>NUCLEOTIDE SEQUENCE [LARGE SCALE GENOMIC DNA]</scope>
    <source>
        <strain evidence="1">NAU3</strain>
        <tissue evidence="1">Gut</tissue>
    </source>
</reference>
<proteinExistence type="predicted"/>
<keyword evidence="2" id="KW-1185">Reference proteome</keyword>
<accession>A0ABQ9XJG7</accession>
<comment type="caution">
    <text evidence="1">The sequence shown here is derived from an EMBL/GenBank/DDBJ whole genome shotgun (WGS) entry which is preliminary data.</text>
</comment>
<name>A0ABQ9XJG7_9EUKA</name>
<sequence>MKKSSNSKSRDQRSQKCTFVRKTYRQKGITVLLHVQQETGELDAHSRRQEQHFFHTRNVHPRKTAEDSQILKRQAFVDHHPVQREFRQFLCFSENLSRNVGKCRLAVFGVRQSKEGGVQEGWIEVCGVAGRLMARKGGMACAEDEEGEEDRSKT</sequence>
<dbReference type="EMBL" id="JARBJD010000116">
    <property type="protein sequence ID" value="KAK2951605.1"/>
    <property type="molecule type" value="Genomic_DNA"/>
</dbReference>
<evidence type="ECO:0000313" key="2">
    <source>
        <dbReference type="Proteomes" id="UP001281761"/>
    </source>
</evidence>
<evidence type="ECO:0000313" key="1">
    <source>
        <dbReference type="EMBL" id="KAK2951605.1"/>
    </source>
</evidence>
<organism evidence="1 2">
    <name type="scientific">Blattamonas nauphoetae</name>
    <dbReference type="NCBI Taxonomy" id="2049346"/>
    <lineage>
        <taxon>Eukaryota</taxon>
        <taxon>Metamonada</taxon>
        <taxon>Preaxostyla</taxon>
        <taxon>Oxymonadida</taxon>
        <taxon>Blattamonas</taxon>
    </lineage>
</organism>
<protein>
    <submittedName>
        <fullName evidence="1">Uncharacterized protein</fullName>
    </submittedName>
</protein>